<accession>A0A9N8D9A4</accession>
<evidence type="ECO:0000313" key="2">
    <source>
        <dbReference type="EMBL" id="CAB9498489.1"/>
    </source>
</evidence>
<dbReference type="EMBL" id="CAICTM010000039">
    <property type="protein sequence ID" value="CAB9498489.1"/>
    <property type="molecule type" value="Genomic_DNA"/>
</dbReference>
<feature type="region of interest" description="Disordered" evidence="1">
    <location>
        <begin position="48"/>
        <end position="79"/>
    </location>
</feature>
<feature type="compositionally biased region" description="Polar residues" evidence="1">
    <location>
        <begin position="57"/>
        <end position="79"/>
    </location>
</feature>
<reference evidence="2" key="1">
    <citation type="submission" date="2020-06" db="EMBL/GenBank/DDBJ databases">
        <authorList>
            <consortium name="Plant Systems Biology data submission"/>
        </authorList>
    </citation>
    <scope>NUCLEOTIDE SEQUENCE</scope>
    <source>
        <strain evidence="2">D6</strain>
    </source>
</reference>
<name>A0A9N8D9A4_9STRA</name>
<proteinExistence type="predicted"/>
<keyword evidence="3" id="KW-1185">Reference proteome</keyword>
<gene>
    <name evidence="2" type="ORF">SEMRO_39_G024190.1</name>
</gene>
<evidence type="ECO:0000256" key="1">
    <source>
        <dbReference type="SAM" id="MobiDB-lite"/>
    </source>
</evidence>
<dbReference type="Proteomes" id="UP001153069">
    <property type="component" value="Unassembled WGS sequence"/>
</dbReference>
<organism evidence="2 3">
    <name type="scientific">Seminavis robusta</name>
    <dbReference type="NCBI Taxonomy" id="568900"/>
    <lineage>
        <taxon>Eukaryota</taxon>
        <taxon>Sar</taxon>
        <taxon>Stramenopiles</taxon>
        <taxon>Ochrophyta</taxon>
        <taxon>Bacillariophyta</taxon>
        <taxon>Bacillariophyceae</taxon>
        <taxon>Bacillariophycidae</taxon>
        <taxon>Naviculales</taxon>
        <taxon>Naviculaceae</taxon>
        <taxon>Seminavis</taxon>
    </lineage>
</organism>
<evidence type="ECO:0000313" key="3">
    <source>
        <dbReference type="Proteomes" id="UP001153069"/>
    </source>
</evidence>
<protein>
    <submittedName>
        <fullName evidence="2">Uncharacterized protein</fullName>
    </submittedName>
</protein>
<comment type="caution">
    <text evidence="2">The sequence shown here is derived from an EMBL/GenBank/DDBJ whole genome shotgun (WGS) entry which is preliminary data.</text>
</comment>
<feature type="region of interest" description="Disordered" evidence="1">
    <location>
        <begin position="160"/>
        <end position="181"/>
    </location>
</feature>
<dbReference type="AlphaFoldDB" id="A0A9N8D9A4"/>
<sequence length="217" mass="23694">MTSNLTFALSEPVPDTHQQFRLSDQAIAPPPTSATRWRALSRSGSRVGAADARWGSSRFTSKRPSTTTDEMMESSKVSTVRSNRNSSIFASLTLGDLMKQSTGASSTTLSCVSDLTMDSGLLSFQSRSRGSFSRDDCIIMAAAAIQCPLRQSLKMSFDSHQCRDLSPPQRPDRKCSLTSTTSSHRRLLTVNARPDQCPKFPCRASSQNSLTDTTVEN</sequence>